<evidence type="ECO:0000313" key="6">
    <source>
        <dbReference type="EMBL" id="GIU41511.1"/>
    </source>
</evidence>
<gene>
    <name evidence="6" type="ORF">TUM4438_05970</name>
</gene>
<comment type="cofactor">
    <cofactor evidence="1">
        <name>FMN</name>
        <dbReference type="ChEBI" id="CHEBI:58210"/>
    </cofactor>
</comment>
<sequence length="215" mass="23502">MKHINFADIEQMEQRSRARLINSLSGFKSANLVATISEEGHSNVAIISSCFHLGASPALMGMVIRPDSVPRDTLSNIEQMGCYTINHVSANIYRQAHQTSARYAAEVSEFDKVGLSAEFVAGIEAPFVAQSQLKFSLELREIMPLAINGTILVIGEITHIMVDESGLKEDGYIDIEALESVAVSGLDSYHQTQRLARLSYAKPDKALVTLPIDGH</sequence>
<evidence type="ECO:0000259" key="5">
    <source>
        <dbReference type="Pfam" id="PF01613"/>
    </source>
</evidence>
<keyword evidence="3" id="KW-0288">FMN</keyword>
<keyword evidence="2" id="KW-0285">Flavoprotein</keyword>
<accession>A0ABQ4P1V8</accession>
<evidence type="ECO:0000256" key="3">
    <source>
        <dbReference type="ARBA" id="ARBA00022643"/>
    </source>
</evidence>
<protein>
    <submittedName>
        <fullName evidence="6">Flavin oxidoreductase</fullName>
    </submittedName>
</protein>
<comment type="caution">
    <text evidence="6">The sequence shown here is derived from an EMBL/GenBank/DDBJ whole genome shotgun (WGS) entry which is preliminary data.</text>
</comment>
<dbReference type="Gene3D" id="2.30.110.10">
    <property type="entry name" value="Electron Transport, Fmn-binding Protein, Chain A"/>
    <property type="match status" value="1"/>
</dbReference>
<comment type="similarity">
    <text evidence="4">Belongs to the flavoredoxin family.</text>
</comment>
<dbReference type="InterPro" id="IPR012349">
    <property type="entry name" value="Split_barrel_FMN-bd"/>
</dbReference>
<evidence type="ECO:0000256" key="2">
    <source>
        <dbReference type="ARBA" id="ARBA00022630"/>
    </source>
</evidence>
<feature type="domain" description="Flavin reductase like" evidence="5">
    <location>
        <begin position="32"/>
        <end position="168"/>
    </location>
</feature>
<evidence type="ECO:0000256" key="4">
    <source>
        <dbReference type="ARBA" id="ARBA00038054"/>
    </source>
</evidence>
<dbReference type="EMBL" id="BPEY01000006">
    <property type="protein sequence ID" value="GIU41511.1"/>
    <property type="molecule type" value="Genomic_DNA"/>
</dbReference>
<dbReference type="SUPFAM" id="SSF50475">
    <property type="entry name" value="FMN-binding split barrel"/>
    <property type="match status" value="1"/>
</dbReference>
<dbReference type="Pfam" id="PF01613">
    <property type="entry name" value="Flavin_Reduct"/>
    <property type="match status" value="1"/>
</dbReference>
<organism evidence="6 7">
    <name type="scientific">Shewanella sairae</name>
    <dbReference type="NCBI Taxonomy" id="190310"/>
    <lineage>
        <taxon>Bacteria</taxon>
        <taxon>Pseudomonadati</taxon>
        <taxon>Pseudomonadota</taxon>
        <taxon>Gammaproteobacteria</taxon>
        <taxon>Alteromonadales</taxon>
        <taxon>Shewanellaceae</taxon>
        <taxon>Shewanella</taxon>
    </lineage>
</organism>
<evidence type="ECO:0000256" key="1">
    <source>
        <dbReference type="ARBA" id="ARBA00001917"/>
    </source>
</evidence>
<dbReference type="PANTHER" id="PTHR33798">
    <property type="entry name" value="FLAVOPROTEIN OXYGENASE"/>
    <property type="match status" value="1"/>
</dbReference>
<dbReference type="PANTHER" id="PTHR33798:SF5">
    <property type="entry name" value="FLAVIN REDUCTASE LIKE DOMAIN-CONTAINING PROTEIN"/>
    <property type="match status" value="1"/>
</dbReference>
<name>A0ABQ4P1V8_9GAMM</name>
<proteinExistence type="inferred from homology"/>
<dbReference type="InterPro" id="IPR002563">
    <property type="entry name" value="Flavin_Rdtase-like_dom"/>
</dbReference>
<dbReference type="Proteomes" id="UP000887104">
    <property type="component" value="Unassembled WGS sequence"/>
</dbReference>
<keyword evidence="7" id="KW-1185">Reference proteome</keyword>
<evidence type="ECO:0000313" key="7">
    <source>
        <dbReference type="Proteomes" id="UP000887104"/>
    </source>
</evidence>
<reference evidence="6" key="1">
    <citation type="submission" date="2021-05" db="EMBL/GenBank/DDBJ databases">
        <title>Molecular characterization for Shewanella algae harboring chromosomal blaOXA-55-like strains isolated from clinical and environment sample.</title>
        <authorList>
            <person name="Ohama Y."/>
            <person name="Aoki K."/>
            <person name="Harada S."/>
            <person name="Moriya K."/>
            <person name="Ishii Y."/>
            <person name="Tateda K."/>
        </authorList>
    </citation>
    <scope>NUCLEOTIDE SEQUENCE</scope>
    <source>
        <strain evidence="6">JCM 11563</strain>
    </source>
</reference>
<dbReference type="RefSeq" id="WP_220779215.1">
    <property type="nucleotide sequence ID" value="NZ_BPEY01000006.1"/>
</dbReference>